<dbReference type="InterPro" id="IPR000415">
    <property type="entry name" value="Nitroreductase-like"/>
</dbReference>
<dbReference type="EMBL" id="JACNEP010000007">
    <property type="protein sequence ID" value="MBC3766286.1"/>
    <property type="molecule type" value="Genomic_DNA"/>
</dbReference>
<evidence type="ECO:0008006" key="3">
    <source>
        <dbReference type="Google" id="ProtNLM"/>
    </source>
</evidence>
<dbReference type="GO" id="GO:0016491">
    <property type="term" value="F:oxidoreductase activity"/>
    <property type="evidence" value="ECO:0007669"/>
    <property type="project" value="InterPro"/>
</dbReference>
<sequence>MYIGEPSLKKHMLPSVPFRFTATEPIKLEAAKYVTKSFLDVLESRRSSREFAPLDLAKLGAFLYLSNRIKRTDCNELGQEITYTNCSSPGAMNALHLLLRRPSDRRWYSYDPLKHELGFLGDDIDCDGFIAHMCHELIPATDTAWIIWNVADLESLKCKYQNPQSLAYRHSGGISATHALVAQALGLSYCQLGIMGESEASKLSDKRELLGVGLAFLGDSPDNSTTID</sequence>
<keyword evidence="2" id="KW-1185">Reference proteome</keyword>
<dbReference type="Gene3D" id="3.40.109.10">
    <property type="entry name" value="NADH Oxidase"/>
    <property type="match status" value="1"/>
</dbReference>
<proteinExistence type="predicted"/>
<comment type="caution">
    <text evidence="1">The sequence shown here is derived from an EMBL/GenBank/DDBJ whole genome shotgun (WGS) entry which is preliminary data.</text>
</comment>
<gene>
    <name evidence="1" type="ORF">H8B19_10370</name>
</gene>
<name>A0A8J6IVC7_9ALTE</name>
<organism evidence="1 2">
    <name type="scientific">Neptunicella marina</name>
    <dbReference type="NCBI Taxonomy" id="2125989"/>
    <lineage>
        <taxon>Bacteria</taxon>
        <taxon>Pseudomonadati</taxon>
        <taxon>Pseudomonadota</taxon>
        <taxon>Gammaproteobacteria</taxon>
        <taxon>Alteromonadales</taxon>
        <taxon>Alteromonadaceae</taxon>
        <taxon>Neptunicella</taxon>
    </lineage>
</organism>
<accession>A0A8J6IVC7</accession>
<evidence type="ECO:0000313" key="1">
    <source>
        <dbReference type="EMBL" id="MBC3766286.1"/>
    </source>
</evidence>
<evidence type="ECO:0000313" key="2">
    <source>
        <dbReference type="Proteomes" id="UP000601768"/>
    </source>
</evidence>
<reference evidence="1" key="2">
    <citation type="submission" date="2020-08" db="EMBL/GenBank/DDBJ databases">
        <authorList>
            <person name="Lai Q."/>
        </authorList>
    </citation>
    <scope>NUCLEOTIDE SEQUENCE</scope>
    <source>
        <strain evidence="1">S27-2</strain>
    </source>
</reference>
<protein>
    <recommendedName>
        <fullName evidence="3">SagB/ThcOx family dehydrogenase</fullName>
    </recommendedName>
</protein>
<dbReference type="AlphaFoldDB" id="A0A8J6IVC7"/>
<reference evidence="1" key="1">
    <citation type="journal article" date="2018" name="Int. J. Syst. Evol. Microbiol.">
        <title>Neptunicella marina gen. nov., sp. nov., isolated from surface seawater.</title>
        <authorList>
            <person name="Liu X."/>
            <person name="Lai Q."/>
            <person name="Du Y."/>
            <person name="Zhang X."/>
            <person name="Liu Z."/>
            <person name="Sun F."/>
            <person name="Shao Z."/>
        </authorList>
    </citation>
    <scope>NUCLEOTIDE SEQUENCE</scope>
    <source>
        <strain evidence="1">S27-2</strain>
    </source>
</reference>
<dbReference type="Proteomes" id="UP000601768">
    <property type="component" value="Unassembled WGS sequence"/>
</dbReference>